<evidence type="ECO:0008006" key="3">
    <source>
        <dbReference type="Google" id="ProtNLM"/>
    </source>
</evidence>
<organism evidence="1 2">
    <name type="scientific">Streptomyces chitinivorans</name>
    <dbReference type="NCBI Taxonomy" id="1257027"/>
    <lineage>
        <taxon>Bacteria</taxon>
        <taxon>Bacillati</taxon>
        <taxon>Actinomycetota</taxon>
        <taxon>Actinomycetes</taxon>
        <taxon>Kitasatosporales</taxon>
        <taxon>Streptomycetaceae</taxon>
        <taxon>Streptomyces</taxon>
    </lineage>
</organism>
<keyword evidence="2" id="KW-1185">Reference proteome</keyword>
<dbReference type="Proteomes" id="UP001607069">
    <property type="component" value="Unassembled WGS sequence"/>
</dbReference>
<evidence type="ECO:0000313" key="1">
    <source>
        <dbReference type="EMBL" id="MFH0249517.1"/>
    </source>
</evidence>
<reference evidence="1 2" key="1">
    <citation type="submission" date="2024-10" db="EMBL/GenBank/DDBJ databases">
        <authorList>
            <person name="Cho J.-C."/>
        </authorList>
    </citation>
    <scope>NUCLEOTIDE SEQUENCE [LARGE SCALE GENOMIC DNA]</scope>
    <source>
        <strain evidence="1 2">KCTC29696</strain>
    </source>
</reference>
<gene>
    <name evidence="1" type="ORF">ACG5V6_14990</name>
</gene>
<dbReference type="EMBL" id="JBIHMK010000051">
    <property type="protein sequence ID" value="MFH0249517.1"/>
    <property type="molecule type" value="Genomic_DNA"/>
</dbReference>
<dbReference type="RefSeq" id="WP_279948195.1">
    <property type="nucleotide sequence ID" value="NZ_BAABEN010000002.1"/>
</dbReference>
<protein>
    <recommendedName>
        <fullName evidence="3">DUF2742 domain-containing protein</fullName>
    </recommendedName>
</protein>
<accession>A0ABW7HUF2</accession>
<proteinExistence type="predicted"/>
<sequence length="152" mass="17053">MSQQRPGDATAAWAEAQVTALAPEGDIPEYGTAEWLALEPAAPRRAAAVITAAEQWRRHVHLLNDPAEWLRQSTRAADDHARRVIRVLDLARRSSYAELAEKLKPRPARPVTATPGWPPVAIPGRPGWWRHCIDGRQVDLPHREHEHEKRAA</sequence>
<evidence type="ECO:0000313" key="2">
    <source>
        <dbReference type="Proteomes" id="UP001607069"/>
    </source>
</evidence>
<name>A0ABW7HUF2_9ACTN</name>
<comment type="caution">
    <text evidence="1">The sequence shown here is derived from an EMBL/GenBank/DDBJ whole genome shotgun (WGS) entry which is preliminary data.</text>
</comment>